<dbReference type="VEuPathDB" id="TriTrypDB:LPAL13_060012000"/>
<protein>
    <submittedName>
        <fullName evidence="2">Uncharacterized protein</fullName>
    </submittedName>
</protein>
<feature type="region of interest" description="Disordered" evidence="1">
    <location>
        <begin position="471"/>
        <end position="492"/>
    </location>
</feature>
<dbReference type="RefSeq" id="XP_010703944.1">
    <property type="nucleotide sequence ID" value="XM_010705642.1"/>
</dbReference>
<dbReference type="OrthoDB" id="267346at2759"/>
<feature type="region of interest" description="Disordered" evidence="1">
    <location>
        <begin position="552"/>
        <end position="592"/>
    </location>
</feature>
<reference evidence="2 3" key="1">
    <citation type="journal article" date="2015" name="Sci. Rep.">
        <title>The genome of Leishmania panamensis: insights into genomics of the L. (Viannia) subgenus.</title>
        <authorList>
            <person name="Llanes A."/>
            <person name="Restrepo C.M."/>
            <person name="Vecchio G.D."/>
            <person name="Anguizola F.J."/>
            <person name="Lleonart R."/>
        </authorList>
    </citation>
    <scope>NUCLEOTIDE SEQUENCE [LARGE SCALE GENOMIC DNA]</scope>
    <source>
        <strain evidence="2 3">MHOM/PA/94/PSC-1</strain>
    </source>
</reference>
<accession>A0A088RI40</accession>
<dbReference type="EMBL" id="CP009375">
    <property type="protein sequence ID" value="AIN95622.1"/>
    <property type="molecule type" value="Genomic_DNA"/>
</dbReference>
<feature type="region of interest" description="Disordered" evidence="1">
    <location>
        <begin position="304"/>
        <end position="323"/>
    </location>
</feature>
<feature type="compositionally biased region" description="Low complexity" evidence="1">
    <location>
        <begin position="562"/>
        <end position="577"/>
    </location>
</feature>
<dbReference type="AlphaFoldDB" id="A0A088RI40"/>
<sequence length="635" mass="67158">MGCNSSKTRRERRRGSTETPEDAAPSELVGSVDPLEPVTVRVSEPVQPRAAVGTNVRGDEGEPESPAQQSAEASVAFVNAPNDSIYTAQSPLEFAANPQSDGGALVETDNVSKNPNVEPDQPASRTSSPKKPQPERDEASAGNQIHSEVESHHSAEKATADEWEVELSLPRSAPPLAQVQQPEAAPVPPLAATPALYDEEATTPLGMESIPEPTPKRQTPRSRPPSDIATRQHARAVASSNASAPRRYSRKSSVGGSSSGTVRPSGRSSQRAMLQPQAHNGRRPPVRQDCGAQAEAASFPQYASAAAPLSPTASLVSASATPVIREELIPNTEVSERMVADYHSPDANHDEVASLQGAGRLAYRESPADLRMSFLQRPPKPASQRWWRGFTSPIPYRRGYTNPTPGAGPQAHRPSTTYMPPPTAYIMRAPGAAPPRLSFDPSALAAMEAPNTRLVQAPILRLADTYTGTATSMSANSGGNEESIPTSQHSAATSMSAVSASRLSGSGADAYIYEGPEKFPPSYLSEPVYTPAAPAAGATGAAAAVTQPSLGAGFLHSHSSQRPRLANPAPRAQQQQRSSEGLYATEQPPQKHLFSRSGLRVRAAVNRAANHYGYDVDAVDAEGSCDTASELYVYS</sequence>
<name>A0A088RI40_LEIPA</name>
<keyword evidence="3" id="KW-1185">Reference proteome</keyword>
<dbReference type="GeneID" id="22572269"/>
<evidence type="ECO:0000313" key="2">
    <source>
        <dbReference type="EMBL" id="AIN95622.1"/>
    </source>
</evidence>
<evidence type="ECO:0000256" key="1">
    <source>
        <dbReference type="SAM" id="MobiDB-lite"/>
    </source>
</evidence>
<dbReference type="eggNOG" id="ENOG502SKAH">
    <property type="taxonomic scope" value="Eukaryota"/>
</dbReference>
<evidence type="ECO:0000313" key="3">
    <source>
        <dbReference type="Proteomes" id="UP000063063"/>
    </source>
</evidence>
<feature type="region of interest" description="Disordered" evidence="1">
    <location>
        <begin position="1"/>
        <end position="76"/>
    </location>
</feature>
<dbReference type="KEGG" id="lpan:LPMP_060630"/>
<dbReference type="Proteomes" id="UP000063063">
    <property type="component" value="Chromosome 6"/>
</dbReference>
<proteinExistence type="predicted"/>
<dbReference type="VEuPathDB" id="TriTrypDB:LPMP_060630"/>
<organism evidence="2 3">
    <name type="scientific">Leishmania panamensis</name>
    <dbReference type="NCBI Taxonomy" id="5679"/>
    <lineage>
        <taxon>Eukaryota</taxon>
        <taxon>Discoba</taxon>
        <taxon>Euglenozoa</taxon>
        <taxon>Kinetoplastea</taxon>
        <taxon>Metakinetoplastina</taxon>
        <taxon>Trypanosomatida</taxon>
        <taxon>Trypanosomatidae</taxon>
        <taxon>Leishmaniinae</taxon>
        <taxon>Leishmania</taxon>
        <taxon>Leishmania guyanensis species complex</taxon>
    </lineage>
</organism>
<feature type="compositionally biased region" description="Basic and acidic residues" evidence="1">
    <location>
        <begin position="147"/>
        <end position="160"/>
    </location>
</feature>
<feature type="region of interest" description="Disordered" evidence="1">
    <location>
        <begin position="89"/>
        <end position="293"/>
    </location>
</feature>
<feature type="compositionally biased region" description="Low complexity" evidence="1">
    <location>
        <begin position="174"/>
        <end position="184"/>
    </location>
</feature>
<feature type="compositionally biased region" description="Polar residues" evidence="1">
    <location>
        <begin position="471"/>
        <end position="489"/>
    </location>
</feature>
<feature type="compositionally biased region" description="Low complexity" evidence="1">
    <location>
        <begin position="251"/>
        <end position="269"/>
    </location>
</feature>
<gene>
    <name evidence="2" type="ORF">LPMP_060630</name>
</gene>